<gene>
    <name evidence="4" type="ORF">O6P43_022380</name>
</gene>
<feature type="compositionally biased region" description="Basic and acidic residues" evidence="1">
    <location>
        <begin position="227"/>
        <end position="238"/>
    </location>
</feature>
<keyword evidence="5" id="KW-1185">Reference proteome</keyword>
<dbReference type="PANTHER" id="PTHR23216:SF1">
    <property type="entry name" value="NUCLEOLAR AND COILED-BODY PHOSPHOPROTEIN 1"/>
    <property type="match status" value="1"/>
</dbReference>
<dbReference type="InterPro" id="IPR006594">
    <property type="entry name" value="LisH"/>
</dbReference>
<dbReference type="InterPro" id="IPR056795">
    <property type="entry name" value="PAC1-like_LisH-like_dom"/>
</dbReference>
<feature type="domain" description="Srp40 C-terminal" evidence="2">
    <location>
        <begin position="444"/>
        <end position="516"/>
    </location>
</feature>
<name>A0AAD7LCZ4_QUISA</name>
<evidence type="ECO:0000259" key="2">
    <source>
        <dbReference type="Pfam" id="PF05022"/>
    </source>
</evidence>
<feature type="compositionally biased region" description="Basic and acidic residues" evidence="1">
    <location>
        <begin position="199"/>
        <end position="211"/>
    </location>
</feature>
<dbReference type="EMBL" id="JARAOO010000009">
    <property type="protein sequence ID" value="KAJ7955854.1"/>
    <property type="molecule type" value="Genomic_DNA"/>
</dbReference>
<dbReference type="AlphaFoldDB" id="A0AAD7LCZ4"/>
<feature type="compositionally biased region" description="Basic and acidic residues" evidence="1">
    <location>
        <begin position="308"/>
        <end position="329"/>
    </location>
</feature>
<dbReference type="PROSITE" id="PS50896">
    <property type="entry name" value="LISH"/>
    <property type="match status" value="1"/>
</dbReference>
<dbReference type="GO" id="GO:0005730">
    <property type="term" value="C:nucleolus"/>
    <property type="evidence" value="ECO:0007669"/>
    <property type="project" value="InterPro"/>
</dbReference>
<evidence type="ECO:0000259" key="3">
    <source>
        <dbReference type="Pfam" id="PF24951"/>
    </source>
</evidence>
<dbReference type="InterPro" id="IPR007718">
    <property type="entry name" value="Srp40_C"/>
</dbReference>
<comment type="caution">
    <text evidence="4">The sequence shown here is derived from an EMBL/GenBank/DDBJ whole genome shotgun (WGS) entry which is preliminary data.</text>
</comment>
<feature type="region of interest" description="Disordered" evidence="1">
    <location>
        <begin position="158"/>
        <end position="437"/>
    </location>
</feature>
<dbReference type="Pfam" id="PF05022">
    <property type="entry name" value="SRP40_C"/>
    <property type="match status" value="1"/>
</dbReference>
<dbReference type="Pfam" id="PF24951">
    <property type="entry name" value="LisH_PAC1"/>
    <property type="match status" value="1"/>
</dbReference>
<dbReference type="InterPro" id="IPR039191">
    <property type="entry name" value="Nopp140-like"/>
</dbReference>
<feature type="domain" description="PAC1-like LisH-like dimerisation" evidence="3">
    <location>
        <begin position="51"/>
        <end position="83"/>
    </location>
</feature>
<accession>A0AAD7LCZ4</accession>
<feature type="compositionally biased region" description="Basic and acidic residues" evidence="1">
    <location>
        <begin position="252"/>
        <end position="268"/>
    </location>
</feature>
<reference evidence="4" key="1">
    <citation type="journal article" date="2023" name="Science">
        <title>Elucidation of the pathway for biosynthesis of saponin adjuvants from the soapbark tree.</title>
        <authorList>
            <person name="Reed J."/>
            <person name="Orme A."/>
            <person name="El-Demerdash A."/>
            <person name="Owen C."/>
            <person name="Martin L.B.B."/>
            <person name="Misra R.C."/>
            <person name="Kikuchi S."/>
            <person name="Rejzek M."/>
            <person name="Martin A.C."/>
            <person name="Harkess A."/>
            <person name="Leebens-Mack J."/>
            <person name="Louveau T."/>
            <person name="Stephenson M.J."/>
            <person name="Osbourn A."/>
        </authorList>
    </citation>
    <scope>NUCLEOTIDE SEQUENCE</scope>
    <source>
        <strain evidence="4">S10</strain>
    </source>
</reference>
<evidence type="ECO:0000313" key="4">
    <source>
        <dbReference type="EMBL" id="KAJ7955854.1"/>
    </source>
</evidence>
<evidence type="ECO:0000313" key="5">
    <source>
        <dbReference type="Proteomes" id="UP001163823"/>
    </source>
</evidence>
<proteinExistence type="predicted"/>
<protein>
    <submittedName>
        <fullName evidence="4">Nucleolar and coiled-body phosphoprotein 1</fullName>
    </submittedName>
</protein>
<organism evidence="4 5">
    <name type="scientific">Quillaja saponaria</name>
    <name type="common">Soap bark tree</name>
    <dbReference type="NCBI Taxonomy" id="32244"/>
    <lineage>
        <taxon>Eukaryota</taxon>
        <taxon>Viridiplantae</taxon>
        <taxon>Streptophyta</taxon>
        <taxon>Embryophyta</taxon>
        <taxon>Tracheophyta</taxon>
        <taxon>Spermatophyta</taxon>
        <taxon>Magnoliopsida</taxon>
        <taxon>eudicotyledons</taxon>
        <taxon>Gunneridae</taxon>
        <taxon>Pentapetalae</taxon>
        <taxon>rosids</taxon>
        <taxon>fabids</taxon>
        <taxon>Fabales</taxon>
        <taxon>Quillajaceae</taxon>
        <taxon>Quillaja</taxon>
    </lineage>
</organism>
<dbReference type="Proteomes" id="UP001163823">
    <property type="component" value="Chromosome 9"/>
</dbReference>
<evidence type="ECO:0000256" key="1">
    <source>
        <dbReference type="SAM" id="MobiDB-lite"/>
    </source>
</evidence>
<feature type="compositionally biased region" description="Polar residues" evidence="1">
    <location>
        <begin position="400"/>
        <end position="416"/>
    </location>
</feature>
<dbReference type="PANTHER" id="PTHR23216">
    <property type="entry name" value="NUCLEOLAR AND COILED-BODY PHOSPHOPROTEIN 1"/>
    <property type="match status" value="1"/>
</dbReference>
<dbReference type="KEGG" id="qsa:O6P43_022380"/>
<sequence length="522" mass="58204">MLITLTANKVDPKLVAFKPRQVVLRNPSMKHSNGKDNNGSSDGTISLNTDQKFLLHQSIAAYLESSGFGKTLKKFRSEAKLECDLFEGFVALAMVQTDGLKGSLIDLEVMCLKYLENCKDAKLPVNNQKEQDENSDKISPKDVESGFIANIEYVSKKKKRRSDKSDSHAVDDQPEATESCKNSKNPEDMTNDIGPESNVKSKKEEKKKKSDSLSQGTELPKTLADTNESKWENPDNKDKKRKKNRSSSESLVDCKEQHLGAIEAKIKDSVPPNGKTVGDSETENKAMNKKKKKHMLISDSLGDDDGEDKSKDVKDQSKKLDEDTAEKKDSKKRKRLVSEEDILQLADKNSVEEPKRRKIGSSKKSKESEHSAKLNVSVGILKDDNKENTGKGVQDGGNEFQKTSSGQINGQANGNLEKTGEKSSAHKSLKKHDDSLEPRTVKAFQRVKIDEVEFVDERLKDNSYWGKGGAESGYGAKAEEVLGQVRGRNFRHEKTKKKRGSYRGGQIDIQSHSIKFNYSDDE</sequence>